<dbReference type="AlphaFoldDB" id="A0A2A6CV71"/>
<dbReference type="Proteomes" id="UP000005239">
    <property type="component" value="Unassembled WGS sequence"/>
</dbReference>
<reference evidence="2" key="1">
    <citation type="journal article" date="2008" name="Nat. Genet.">
        <title>The Pristionchus pacificus genome provides a unique perspective on nematode lifestyle and parasitism.</title>
        <authorList>
            <person name="Dieterich C."/>
            <person name="Clifton S.W."/>
            <person name="Schuster L.N."/>
            <person name="Chinwalla A."/>
            <person name="Delehaunty K."/>
            <person name="Dinkelacker I."/>
            <person name="Fulton L."/>
            <person name="Fulton R."/>
            <person name="Godfrey J."/>
            <person name="Minx P."/>
            <person name="Mitreva M."/>
            <person name="Roeseler W."/>
            <person name="Tian H."/>
            <person name="Witte H."/>
            <person name="Yang S.P."/>
            <person name="Wilson R.K."/>
            <person name="Sommer R.J."/>
        </authorList>
    </citation>
    <scope>NUCLEOTIDE SEQUENCE [LARGE SCALE GENOMIC DNA]</scope>
    <source>
        <strain evidence="2">PS312</strain>
    </source>
</reference>
<reference evidence="1" key="2">
    <citation type="submission" date="2022-06" db="UniProtKB">
        <authorList>
            <consortium name="EnsemblMetazoa"/>
        </authorList>
    </citation>
    <scope>IDENTIFICATION</scope>
    <source>
        <strain evidence="1">PS312</strain>
    </source>
</reference>
<evidence type="ECO:0000313" key="2">
    <source>
        <dbReference type="Proteomes" id="UP000005239"/>
    </source>
</evidence>
<evidence type="ECO:0000313" key="1">
    <source>
        <dbReference type="EnsemblMetazoa" id="PPA36317.1"/>
    </source>
</evidence>
<organism evidence="1 2">
    <name type="scientific">Pristionchus pacificus</name>
    <name type="common">Parasitic nematode worm</name>
    <dbReference type="NCBI Taxonomy" id="54126"/>
    <lineage>
        <taxon>Eukaryota</taxon>
        <taxon>Metazoa</taxon>
        <taxon>Ecdysozoa</taxon>
        <taxon>Nematoda</taxon>
        <taxon>Chromadorea</taxon>
        <taxon>Rhabditida</taxon>
        <taxon>Rhabditina</taxon>
        <taxon>Diplogasteromorpha</taxon>
        <taxon>Diplogasteroidea</taxon>
        <taxon>Neodiplogasteridae</taxon>
        <taxon>Pristionchus</taxon>
    </lineage>
</organism>
<accession>A0A8R1UMX4</accession>
<protein>
    <submittedName>
        <fullName evidence="1">Uncharacterized protein</fullName>
    </submittedName>
</protein>
<sequence length="69" mass="8308">RRKTTSKAVRQRCFKYEECKKLCAIRFSYPDRMDYDRALTSLNNDRTLTHQSAKKLYNAKKNVRFQDTV</sequence>
<keyword evidence="2" id="KW-1185">Reference proteome</keyword>
<accession>A0A2A6CV71</accession>
<dbReference type="EnsemblMetazoa" id="PPA36317.1">
    <property type="protein sequence ID" value="PPA36317.1"/>
    <property type="gene ID" value="WBGene00274686"/>
</dbReference>
<gene>
    <name evidence="1" type="primary">WBGene00274686</name>
</gene>
<proteinExistence type="predicted"/>
<name>A0A2A6CV71_PRIPA</name>